<organism evidence="7 8">
    <name type="scientific">Guillardia theta (strain CCMP2712)</name>
    <name type="common">Cryptophyte</name>
    <dbReference type="NCBI Taxonomy" id="905079"/>
    <lineage>
        <taxon>Eukaryota</taxon>
        <taxon>Cryptophyceae</taxon>
        <taxon>Pyrenomonadales</taxon>
        <taxon>Geminigeraceae</taxon>
        <taxon>Guillardia</taxon>
    </lineage>
</organism>
<reference evidence="8" key="2">
    <citation type="submission" date="2012-11" db="EMBL/GenBank/DDBJ databases">
        <authorList>
            <person name="Kuo A."/>
            <person name="Curtis B.A."/>
            <person name="Tanifuji G."/>
            <person name="Burki F."/>
            <person name="Gruber A."/>
            <person name="Irimia M."/>
            <person name="Maruyama S."/>
            <person name="Arias M.C."/>
            <person name="Ball S.G."/>
            <person name="Gile G.H."/>
            <person name="Hirakawa Y."/>
            <person name="Hopkins J.F."/>
            <person name="Rensing S.A."/>
            <person name="Schmutz J."/>
            <person name="Symeonidi A."/>
            <person name="Elias M."/>
            <person name="Eveleigh R.J."/>
            <person name="Herman E.K."/>
            <person name="Klute M.J."/>
            <person name="Nakayama T."/>
            <person name="Obornik M."/>
            <person name="Reyes-Prieto A."/>
            <person name="Armbrust E.V."/>
            <person name="Aves S.J."/>
            <person name="Beiko R.G."/>
            <person name="Coutinho P."/>
            <person name="Dacks J.B."/>
            <person name="Durnford D.G."/>
            <person name="Fast N.M."/>
            <person name="Green B.R."/>
            <person name="Grisdale C."/>
            <person name="Hempe F."/>
            <person name="Henrissat B."/>
            <person name="Hoppner M.P."/>
            <person name="Ishida K.-I."/>
            <person name="Kim E."/>
            <person name="Koreny L."/>
            <person name="Kroth P.G."/>
            <person name="Liu Y."/>
            <person name="Malik S.-B."/>
            <person name="Maier U.G."/>
            <person name="McRose D."/>
            <person name="Mock T."/>
            <person name="Neilson J.A."/>
            <person name="Onodera N.T."/>
            <person name="Poole A.M."/>
            <person name="Pritham E.J."/>
            <person name="Richards T.A."/>
            <person name="Rocap G."/>
            <person name="Roy S.W."/>
            <person name="Sarai C."/>
            <person name="Schaack S."/>
            <person name="Shirato S."/>
            <person name="Slamovits C.H."/>
            <person name="Spencer D.F."/>
            <person name="Suzuki S."/>
            <person name="Worden A.Z."/>
            <person name="Zauner S."/>
            <person name="Barry K."/>
            <person name="Bell C."/>
            <person name="Bharti A.K."/>
            <person name="Crow J.A."/>
            <person name="Grimwood J."/>
            <person name="Kramer R."/>
            <person name="Lindquist E."/>
            <person name="Lucas S."/>
            <person name="Salamov A."/>
            <person name="McFadden G.I."/>
            <person name="Lane C.E."/>
            <person name="Keeling P.J."/>
            <person name="Gray M.W."/>
            <person name="Grigoriev I.V."/>
            <person name="Archibald J.M."/>
        </authorList>
    </citation>
    <scope>NUCLEOTIDE SEQUENCE</scope>
    <source>
        <strain evidence="8">CCMP2712</strain>
    </source>
</reference>
<dbReference type="Proteomes" id="UP000011087">
    <property type="component" value="Unassembled WGS sequence"/>
</dbReference>
<name>A0A0C3T663_GUITC</name>
<dbReference type="SMART" id="SM00220">
    <property type="entry name" value="S_TKc"/>
    <property type="match status" value="1"/>
</dbReference>
<dbReference type="Pfam" id="PF00069">
    <property type="entry name" value="Pkinase"/>
    <property type="match status" value="1"/>
</dbReference>
<reference evidence="7" key="3">
    <citation type="submission" date="2015-06" db="UniProtKB">
        <authorList>
            <consortium name="EnsemblProtists"/>
        </authorList>
    </citation>
    <scope>IDENTIFICATION</scope>
</reference>
<dbReference type="PROSITE" id="PS50011">
    <property type="entry name" value="PROTEIN_KINASE_DOM"/>
    <property type="match status" value="1"/>
</dbReference>
<dbReference type="GO" id="GO:0005524">
    <property type="term" value="F:ATP binding"/>
    <property type="evidence" value="ECO:0007669"/>
    <property type="project" value="UniProtKB-KW"/>
</dbReference>
<dbReference type="AlphaFoldDB" id="A0A0C3T663"/>
<keyword evidence="8" id="KW-1185">Reference proteome</keyword>
<dbReference type="PANTHER" id="PTHR24347">
    <property type="entry name" value="SERINE/THREONINE-PROTEIN KINASE"/>
    <property type="match status" value="1"/>
</dbReference>
<feature type="domain" description="Protein kinase" evidence="6">
    <location>
        <begin position="1"/>
        <end position="264"/>
    </location>
</feature>
<dbReference type="PROSITE" id="PS00108">
    <property type="entry name" value="PROTEIN_KINASE_ST"/>
    <property type="match status" value="1"/>
</dbReference>
<evidence type="ECO:0000313" key="8">
    <source>
        <dbReference type="Proteomes" id="UP000011087"/>
    </source>
</evidence>
<dbReference type="Gene3D" id="1.10.510.10">
    <property type="entry name" value="Transferase(Phosphotransferase) domain 1"/>
    <property type="match status" value="1"/>
</dbReference>
<keyword evidence="2" id="KW-0808">Transferase</keyword>
<dbReference type="GO" id="GO:0004674">
    <property type="term" value="F:protein serine/threonine kinase activity"/>
    <property type="evidence" value="ECO:0007669"/>
    <property type="project" value="UniProtKB-KW"/>
</dbReference>
<keyword evidence="3" id="KW-0547">Nucleotide-binding</keyword>
<dbReference type="FunFam" id="3.30.200.20:FF:000315">
    <property type="entry name" value="Calcium-dependent protein kinase 3"/>
    <property type="match status" value="1"/>
</dbReference>
<dbReference type="FunFam" id="1.10.510.10:FF:000571">
    <property type="entry name" value="Maternal embryonic leucine zipper kinase"/>
    <property type="match status" value="1"/>
</dbReference>
<dbReference type="InterPro" id="IPR000719">
    <property type="entry name" value="Prot_kinase_dom"/>
</dbReference>
<dbReference type="OMA" id="MGRAYNE"/>
<keyword evidence="5" id="KW-0067">ATP-binding</keyword>
<evidence type="ECO:0000259" key="6">
    <source>
        <dbReference type="PROSITE" id="PS50011"/>
    </source>
</evidence>
<keyword evidence="1" id="KW-0723">Serine/threonine-protein kinase</keyword>
<evidence type="ECO:0000256" key="5">
    <source>
        <dbReference type="ARBA" id="ARBA00022840"/>
    </source>
</evidence>
<sequence>MGTGTFSTVRVATHKETGMQYAVKAINLVGIQPQTLVRLRREIQVLRSLNHKNIIQLYEIFEEDGKLFMIMELCTGGELWHFLQRVELSEKRVARIIKGIVEAIHYCHQRHVAHRDLKLENLMLESEEEDANIKLIDFGFSKVFSNSNGMYAILGSPYYVAPEDARGGQGYGCACDMWSIGVITFMILCGQAPFDGENDHERLLAVKRGNFTYPPHGESGSCTIVSELPTANLTSEAVDFINALLTVDPAKRLTAKAALSHAWLRQNARDASANVFTQLKRFASSILRSIHPPSRHVLLSDIRQMGGRGGINQMPLATYPT</sequence>
<dbReference type="EnsemblProtists" id="EKX39401">
    <property type="protein sequence ID" value="EKX39401"/>
    <property type="gene ID" value="GUITHDRAFT_76412"/>
</dbReference>
<dbReference type="SUPFAM" id="SSF56112">
    <property type="entry name" value="Protein kinase-like (PK-like)"/>
    <property type="match status" value="1"/>
</dbReference>
<accession>A0A0C3T663</accession>
<dbReference type="CDD" id="cd05117">
    <property type="entry name" value="STKc_CAMK"/>
    <property type="match status" value="1"/>
</dbReference>
<evidence type="ECO:0000256" key="2">
    <source>
        <dbReference type="ARBA" id="ARBA00022679"/>
    </source>
</evidence>
<evidence type="ECO:0000256" key="3">
    <source>
        <dbReference type="ARBA" id="ARBA00022741"/>
    </source>
</evidence>
<dbReference type="InterPro" id="IPR011009">
    <property type="entry name" value="Kinase-like_dom_sf"/>
</dbReference>
<evidence type="ECO:0000256" key="4">
    <source>
        <dbReference type="ARBA" id="ARBA00022777"/>
    </source>
</evidence>
<evidence type="ECO:0000256" key="1">
    <source>
        <dbReference type="ARBA" id="ARBA00022527"/>
    </source>
</evidence>
<dbReference type="InterPro" id="IPR008271">
    <property type="entry name" value="Ser/Thr_kinase_AS"/>
</dbReference>
<keyword evidence="4" id="KW-0418">Kinase</keyword>
<protein>
    <recommendedName>
        <fullName evidence="6">Protein kinase domain-containing protein</fullName>
    </recommendedName>
</protein>
<proteinExistence type="predicted"/>
<reference evidence="8" key="1">
    <citation type="journal article" date="2012" name="Nature">
        <title>Algal genomes reveal evolutionary mosaicism and the fate of nucleomorphs.</title>
        <authorList>
            <consortium name="DOE Joint Genome Institute"/>
            <person name="Curtis B.A."/>
            <person name="Tanifuji G."/>
            <person name="Burki F."/>
            <person name="Gruber A."/>
            <person name="Irimia M."/>
            <person name="Maruyama S."/>
            <person name="Arias M.C."/>
            <person name="Ball S.G."/>
            <person name="Gile G.H."/>
            <person name="Hirakawa Y."/>
            <person name="Hopkins J.F."/>
            <person name="Kuo A."/>
            <person name="Rensing S.A."/>
            <person name="Schmutz J."/>
            <person name="Symeonidi A."/>
            <person name="Elias M."/>
            <person name="Eveleigh R.J."/>
            <person name="Herman E.K."/>
            <person name="Klute M.J."/>
            <person name="Nakayama T."/>
            <person name="Obornik M."/>
            <person name="Reyes-Prieto A."/>
            <person name="Armbrust E.V."/>
            <person name="Aves S.J."/>
            <person name="Beiko R.G."/>
            <person name="Coutinho P."/>
            <person name="Dacks J.B."/>
            <person name="Durnford D.G."/>
            <person name="Fast N.M."/>
            <person name="Green B.R."/>
            <person name="Grisdale C.J."/>
            <person name="Hempel F."/>
            <person name="Henrissat B."/>
            <person name="Hoppner M.P."/>
            <person name="Ishida K."/>
            <person name="Kim E."/>
            <person name="Koreny L."/>
            <person name="Kroth P.G."/>
            <person name="Liu Y."/>
            <person name="Malik S.B."/>
            <person name="Maier U.G."/>
            <person name="McRose D."/>
            <person name="Mock T."/>
            <person name="Neilson J.A."/>
            <person name="Onodera N.T."/>
            <person name="Poole A.M."/>
            <person name="Pritham E.J."/>
            <person name="Richards T.A."/>
            <person name="Rocap G."/>
            <person name="Roy S.W."/>
            <person name="Sarai C."/>
            <person name="Schaack S."/>
            <person name="Shirato S."/>
            <person name="Slamovits C.H."/>
            <person name="Spencer D.F."/>
            <person name="Suzuki S."/>
            <person name="Worden A.Z."/>
            <person name="Zauner S."/>
            <person name="Barry K."/>
            <person name="Bell C."/>
            <person name="Bharti A.K."/>
            <person name="Crow J.A."/>
            <person name="Grimwood J."/>
            <person name="Kramer R."/>
            <person name="Lindquist E."/>
            <person name="Lucas S."/>
            <person name="Salamov A."/>
            <person name="McFadden G.I."/>
            <person name="Lane C.E."/>
            <person name="Keeling P.J."/>
            <person name="Gray M.W."/>
            <person name="Grigoriev I.V."/>
            <person name="Archibald J.M."/>
        </authorList>
    </citation>
    <scope>NUCLEOTIDE SEQUENCE</scope>
    <source>
        <strain evidence="8">CCMP2712</strain>
    </source>
</reference>
<evidence type="ECO:0000313" key="7">
    <source>
        <dbReference type="EnsemblProtists" id="EKX39401"/>
    </source>
</evidence>